<dbReference type="GO" id="GO:0008766">
    <property type="term" value="F:UDP-N-acetylmuramoylalanyl-D-glutamyl-2,6-diaminopimelate-D-alanyl-D-alanine ligase activity"/>
    <property type="evidence" value="ECO:0007669"/>
    <property type="project" value="RHEA"/>
</dbReference>
<keyword evidence="6 10" id="KW-0133">Cell shape</keyword>
<gene>
    <name evidence="10" type="primary">murF</name>
    <name evidence="15" type="ORF">GA0061077_0160</name>
</gene>
<sequence length="551" mass="58029">MNDNKAGVHSQTAAMMPMTVSEIVEAVGGKMVSGSPQLRSGSTVVTSTVSDSRQIERGAVFVAIAGDRVDGHDFVSHAGSLGAVAALVDHAVDETDDIVQIVVDDTVEALGRLAHHNIARRRQLGTDFSVIGITGSVGKTTTKDLLYALMSSMGETVAPVGSFNNEIGLPLTALKVGEHTRFLIAEMGANHVGEIAGLTSIVPPDLSVVLKVGVAHLGEFGSVDRIAQAKSEIVQGLVPGGVAVLNANDKHVAAMSAMAPGDVRWFGLDEDGSDISMMSARDVTVDAWGRPSFILDAFGEEQTTVHLGIGGAHNVINALAAASVASYFGMAIADIAFELGRIQRISPHRMAVSSVDLGDGSASFTLIDDSFNANPDSMKAGLNGLARWEKTDVSAVPISERDGKDVSEPYRIAVLGAMLELGGDELELHRQIGAYAASLGLNEIIAVGNKADNHFDQLASAVAQGAREQINDIDTPSNIFEDADGDIRRTPIMVQWVHGADEAERLVADAARRHEDTVVLLKGSHLSGLSALADRWSCVPSQQHIEVEPEH</sequence>
<dbReference type="NCBIfam" id="TIGR01143">
    <property type="entry name" value="murF"/>
    <property type="match status" value="1"/>
</dbReference>
<evidence type="ECO:0000256" key="1">
    <source>
        <dbReference type="ARBA" id="ARBA00022490"/>
    </source>
</evidence>
<dbReference type="GO" id="GO:0051301">
    <property type="term" value="P:cell division"/>
    <property type="evidence" value="ECO:0007669"/>
    <property type="project" value="UniProtKB-KW"/>
</dbReference>
<keyword evidence="3 10" id="KW-0132">Cell division</keyword>
<dbReference type="UniPathway" id="UPA00219"/>
<dbReference type="SUPFAM" id="SSF53244">
    <property type="entry name" value="MurD-like peptide ligases, peptide-binding domain"/>
    <property type="match status" value="1"/>
</dbReference>
<evidence type="ECO:0000256" key="10">
    <source>
        <dbReference type="HAMAP-Rule" id="MF_02019"/>
    </source>
</evidence>
<evidence type="ECO:0000256" key="11">
    <source>
        <dbReference type="RuleBase" id="RU004136"/>
    </source>
</evidence>
<keyword evidence="7 10" id="KW-0573">Peptidoglycan synthesis</keyword>
<feature type="domain" description="Mur ligase N-terminal catalytic" evidence="12">
    <location>
        <begin position="50"/>
        <end position="116"/>
    </location>
</feature>
<dbReference type="GO" id="GO:0047480">
    <property type="term" value="F:UDP-N-acetylmuramoyl-tripeptide-D-alanyl-D-alanine ligase activity"/>
    <property type="evidence" value="ECO:0007669"/>
    <property type="project" value="UniProtKB-UniRule"/>
</dbReference>
<proteinExistence type="inferred from homology"/>
<dbReference type="GO" id="GO:0005737">
    <property type="term" value="C:cytoplasm"/>
    <property type="evidence" value="ECO:0007669"/>
    <property type="project" value="UniProtKB-SubCell"/>
</dbReference>
<dbReference type="Gene3D" id="3.90.190.20">
    <property type="entry name" value="Mur ligase, C-terminal domain"/>
    <property type="match status" value="1"/>
</dbReference>
<dbReference type="Gene3D" id="3.40.1390.10">
    <property type="entry name" value="MurE/MurF, N-terminal domain"/>
    <property type="match status" value="1"/>
</dbReference>
<name>A0A1C4H031_9BIFI</name>
<dbReference type="GO" id="GO:0008360">
    <property type="term" value="P:regulation of cell shape"/>
    <property type="evidence" value="ECO:0007669"/>
    <property type="project" value="UniProtKB-KW"/>
</dbReference>
<dbReference type="GO" id="GO:0071555">
    <property type="term" value="P:cell wall organization"/>
    <property type="evidence" value="ECO:0007669"/>
    <property type="project" value="UniProtKB-KW"/>
</dbReference>
<dbReference type="InterPro" id="IPR035911">
    <property type="entry name" value="MurE/MurF_N"/>
</dbReference>
<dbReference type="InterPro" id="IPR005863">
    <property type="entry name" value="UDP-N-AcMur_synth"/>
</dbReference>
<dbReference type="SUPFAM" id="SSF63418">
    <property type="entry name" value="MurE/MurF N-terminal domain"/>
    <property type="match status" value="1"/>
</dbReference>
<evidence type="ECO:0000256" key="9">
    <source>
        <dbReference type="ARBA" id="ARBA00023316"/>
    </source>
</evidence>
<keyword evidence="2 10" id="KW-0436">Ligase</keyword>
<accession>A0A1C4H031</accession>
<evidence type="ECO:0000256" key="7">
    <source>
        <dbReference type="ARBA" id="ARBA00022984"/>
    </source>
</evidence>
<keyword evidence="16" id="KW-1185">Reference proteome</keyword>
<dbReference type="GO" id="GO:0005524">
    <property type="term" value="F:ATP binding"/>
    <property type="evidence" value="ECO:0007669"/>
    <property type="project" value="UniProtKB-UniRule"/>
</dbReference>
<dbReference type="Gene3D" id="3.40.1190.10">
    <property type="entry name" value="Mur-like, catalytic domain"/>
    <property type="match status" value="1"/>
</dbReference>
<dbReference type="Proteomes" id="UP000242610">
    <property type="component" value="Unassembled WGS sequence"/>
</dbReference>
<keyword evidence="5 10" id="KW-0067">ATP-binding</keyword>
<dbReference type="Pfam" id="PF01225">
    <property type="entry name" value="Mur_ligase"/>
    <property type="match status" value="1"/>
</dbReference>
<evidence type="ECO:0000256" key="5">
    <source>
        <dbReference type="ARBA" id="ARBA00022840"/>
    </source>
</evidence>
<dbReference type="InterPro" id="IPR013221">
    <property type="entry name" value="Mur_ligase_cen"/>
</dbReference>
<feature type="domain" description="Mur ligase central" evidence="14">
    <location>
        <begin position="133"/>
        <end position="325"/>
    </location>
</feature>
<organism evidence="15 16">
    <name type="scientific">Bifidobacterium commune</name>
    <dbReference type="NCBI Taxonomy" id="1505727"/>
    <lineage>
        <taxon>Bacteria</taxon>
        <taxon>Bacillati</taxon>
        <taxon>Actinomycetota</taxon>
        <taxon>Actinomycetes</taxon>
        <taxon>Bifidobacteriales</taxon>
        <taxon>Bifidobacteriaceae</taxon>
        <taxon>Bifidobacterium</taxon>
    </lineage>
</organism>
<feature type="domain" description="Mur ligase C-terminal" evidence="13">
    <location>
        <begin position="362"/>
        <end position="492"/>
    </location>
</feature>
<evidence type="ECO:0000259" key="14">
    <source>
        <dbReference type="Pfam" id="PF08245"/>
    </source>
</evidence>
<evidence type="ECO:0000256" key="4">
    <source>
        <dbReference type="ARBA" id="ARBA00022741"/>
    </source>
</evidence>
<comment type="similarity">
    <text evidence="10">Belongs to the MurCDEF family. MurF subfamily.</text>
</comment>
<evidence type="ECO:0000256" key="3">
    <source>
        <dbReference type="ARBA" id="ARBA00022618"/>
    </source>
</evidence>
<dbReference type="InterPro" id="IPR051046">
    <property type="entry name" value="MurCDEF_CellWall_CoF430Synth"/>
</dbReference>
<dbReference type="InterPro" id="IPR004101">
    <property type="entry name" value="Mur_ligase_C"/>
</dbReference>
<evidence type="ECO:0000259" key="13">
    <source>
        <dbReference type="Pfam" id="PF02875"/>
    </source>
</evidence>
<dbReference type="EC" id="6.3.2.10" evidence="10 11"/>
<evidence type="ECO:0000256" key="2">
    <source>
        <dbReference type="ARBA" id="ARBA00022598"/>
    </source>
</evidence>
<evidence type="ECO:0000313" key="16">
    <source>
        <dbReference type="Proteomes" id="UP000242610"/>
    </source>
</evidence>
<dbReference type="PANTHER" id="PTHR43024:SF1">
    <property type="entry name" value="UDP-N-ACETYLMURAMOYL-TRIPEPTIDE--D-ALANYL-D-ALANINE LIGASE"/>
    <property type="match status" value="1"/>
</dbReference>
<evidence type="ECO:0000256" key="8">
    <source>
        <dbReference type="ARBA" id="ARBA00023306"/>
    </source>
</evidence>
<protein>
    <recommendedName>
        <fullName evidence="10 11">UDP-N-acetylmuramoyl-tripeptide--D-alanyl-D-alanine ligase</fullName>
        <ecNumber evidence="10 11">6.3.2.10</ecNumber>
    </recommendedName>
    <alternativeName>
        <fullName evidence="10">D-alanyl-D-alanine-adding enzyme</fullName>
    </alternativeName>
</protein>
<reference evidence="16" key="1">
    <citation type="submission" date="2016-08" db="EMBL/GenBank/DDBJ databases">
        <authorList>
            <person name="Varghese N."/>
            <person name="Submissions Spin"/>
        </authorList>
    </citation>
    <scope>NUCLEOTIDE SEQUENCE [LARGE SCALE GENOMIC DNA]</scope>
    <source>
        <strain evidence="16">R-52791</strain>
    </source>
</reference>
<dbReference type="GO" id="GO:0009252">
    <property type="term" value="P:peptidoglycan biosynthetic process"/>
    <property type="evidence" value="ECO:0007669"/>
    <property type="project" value="UniProtKB-UniRule"/>
</dbReference>
<comment type="pathway">
    <text evidence="10 11">Cell wall biogenesis; peptidoglycan biosynthesis.</text>
</comment>
<dbReference type="InterPro" id="IPR000713">
    <property type="entry name" value="Mur_ligase_N"/>
</dbReference>
<keyword evidence="9 10" id="KW-0961">Cell wall biogenesis/degradation</keyword>
<evidence type="ECO:0000313" key="15">
    <source>
        <dbReference type="EMBL" id="SCC78229.1"/>
    </source>
</evidence>
<dbReference type="InterPro" id="IPR036615">
    <property type="entry name" value="Mur_ligase_C_dom_sf"/>
</dbReference>
<comment type="catalytic activity">
    <reaction evidence="10 11">
        <text>D-alanyl-D-alanine + UDP-N-acetyl-alpha-D-muramoyl-L-alanyl-gamma-D-glutamyl-meso-2,6-diaminopimelate + ATP = UDP-N-acetyl-alpha-D-muramoyl-L-alanyl-gamma-D-glutamyl-meso-2,6-diaminopimeloyl-D-alanyl-D-alanine + ADP + phosphate + H(+)</text>
        <dbReference type="Rhea" id="RHEA:28374"/>
        <dbReference type="ChEBI" id="CHEBI:15378"/>
        <dbReference type="ChEBI" id="CHEBI:30616"/>
        <dbReference type="ChEBI" id="CHEBI:43474"/>
        <dbReference type="ChEBI" id="CHEBI:57822"/>
        <dbReference type="ChEBI" id="CHEBI:61386"/>
        <dbReference type="ChEBI" id="CHEBI:83905"/>
        <dbReference type="ChEBI" id="CHEBI:456216"/>
        <dbReference type="EC" id="6.3.2.10"/>
    </reaction>
</comment>
<dbReference type="HAMAP" id="MF_02019">
    <property type="entry name" value="MurF"/>
    <property type="match status" value="1"/>
</dbReference>
<dbReference type="STRING" id="1505727.GA0061077_0160"/>
<comment type="subcellular location">
    <subcellularLocation>
        <location evidence="10 11">Cytoplasm</location>
    </subcellularLocation>
</comment>
<keyword evidence="1 10" id="KW-0963">Cytoplasm</keyword>
<dbReference type="AlphaFoldDB" id="A0A1C4H031"/>
<dbReference type="Pfam" id="PF08245">
    <property type="entry name" value="Mur_ligase_M"/>
    <property type="match status" value="1"/>
</dbReference>
<dbReference type="PANTHER" id="PTHR43024">
    <property type="entry name" value="UDP-N-ACETYLMURAMOYL-TRIPEPTIDE--D-ALANYL-D-ALANINE LIGASE"/>
    <property type="match status" value="1"/>
</dbReference>
<dbReference type="InterPro" id="IPR036565">
    <property type="entry name" value="Mur-like_cat_sf"/>
</dbReference>
<keyword evidence="8 10" id="KW-0131">Cell cycle</keyword>
<evidence type="ECO:0000256" key="6">
    <source>
        <dbReference type="ARBA" id="ARBA00022960"/>
    </source>
</evidence>
<feature type="binding site" evidence="10">
    <location>
        <begin position="135"/>
        <end position="141"/>
    </location>
    <ligand>
        <name>ATP</name>
        <dbReference type="ChEBI" id="CHEBI:30616"/>
    </ligand>
</feature>
<dbReference type="EMBL" id="FMBL01000001">
    <property type="protein sequence ID" value="SCC78229.1"/>
    <property type="molecule type" value="Genomic_DNA"/>
</dbReference>
<evidence type="ECO:0000259" key="12">
    <source>
        <dbReference type="Pfam" id="PF01225"/>
    </source>
</evidence>
<keyword evidence="4 10" id="KW-0547">Nucleotide-binding</keyword>
<comment type="function">
    <text evidence="10 11">Involved in cell wall formation. Catalyzes the final step in the synthesis of UDP-N-acetylmuramoyl-pentapeptide, the precursor of murein.</text>
</comment>
<dbReference type="Pfam" id="PF02875">
    <property type="entry name" value="Mur_ligase_C"/>
    <property type="match status" value="1"/>
</dbReference>
<dbReference type="SUPFAM" id="SSF53623">
    <property type="entry name" value="MurD-like peptide ligases, catalytic domain"/>
    <property type="match status" value="1"/>
</dbReference>